<organism evidence="1 2">
    <name type="scientific">Apostasia shenzhenica</name>
    <dbReference type="NCBI Taxonomy" id="1088818"/>
    <lineage>
        <taxon>Eukaryota</taxon>
        <taxon>Viridiplantae</taxon>
        <taxon>Streptophyta</taxon>
        <taxon>Embryophyta</taxon>
        <taxon>Tracheophyta</taxon>
        <taxon>Spermatophyta</taxon>
        <taxon>Magnoliopsida</taxon>
        <taxon>Liliopsida</taxon>
        <taxon>Asparagales</taxon>
        <taxon>Orchidaceae</taxon>
        <taxon>Apostasioideae</taxon>
        <taxon>Apostasia</taxon>
    </lineage>
</organism>
<evidence type="ECO:0000313" key="2">
    <source>
        <dbReference type="Proteomes" id="UP000236161"/>
    </source>
</evidence>
<name>A0A2I0ABF4_9ASPA</name>
<proteinExistence type="predicted"/>
<sequence length="90" mass="10481">MRSGNTVEVVGTTLERCGNEEKGMRQRESQLERSVVALLEIEIKQNNTKKRYAWNSGMLESRAREMGWHDAGAHRKIVEEESRRGTHKRR</sequence>
<accession>A0A2I0ABF4</accession>
<dbReference type="AlphaFoldDB" id="A0A2I0ABF4"/>
<keyword evidence="2" id="KW-1185">Reference proteome</keyword>
<dbReference type="Proteomes" id="UP000236161">
    <property type="component" value="Unassembled WGS sequence"/>
</dbReference>
<reference evidence="1 2" key="1">
    <citation type="journal article" date="2017" name="Nature">
        <title>The Apostasia genome and the evolution of orchids.</title>
        <authorList>
            <person name="Zhang G.Q."/>
            <person name="Liu K.W."/>
            <person name="Li Z."/>
            <person name="Lohaus R."/>
            <person name="Hsiao Y.Y."/>
            <person name="Niu S.C."/>
            <person name="Wang J.Y."/>
            <person name="Lin Y.C."/>
            <person name="Xu Q."/>
            <person name="Chen L.J."/>
            <person name="Yoshida K."/>
            <person name="Fujiwara S."/>
            <person name="Wang Z.W."/>
            <person name="Zhang Y.Q."/>
            <person name="Mitsuda N."/>
            <person name="Wang M."/>
            <person name="Liu G.H."/>
            <person name="Pecoraro L."/>
            <person name="Huang H.X."/>
            <person name="Xiao X.J."/>
            <person name="Lin M."/>
            <person name="Wu X.Y."/>
            <person name="Wu W.L."/>
            <person name="Chen Y.Y."/>
            <person name="Chang S.B."/>
            <person name="Sakamoto S."/>
            <person name="Ohme-Takagi M."/>
            <person name="Yagi M."/>
            <person name="Zeng S.J."/>
            <person name="Shen C.Y."/>
            <person name="Yeh C.M."/>
            <person name="Luo Y.B."/>
            <person name="Tsai W.C."/>
            <person name="Van de Peer Y."/>
            <person name="Liu Z.J."/>
        </authorList>
    </citation>
    <scope>NUCLEOTIDE SEQUENCE [LARGE SCALE GENOMIC DNA]</scope>
    <source>
        <strain evidence="2">cv. Shenzhen</strain>
        <tissue evidence="1">Stem</tissue>
    </source>
</reference>
<protein>
    <submittedName>
        <fullName evidence="1">Uncharacterized protein</fullName>
    </submittedName>
</protein>
<dbReference type="EMBL" id="KZ452001">
    <property type="protein sequence ID" value="PKA52880.1"/>
    <property type="molecule type" value="Genomic_DNA"/>
</dbReference>
<gene>
    <name evidence="1" type="ORF">AXF42_Ash001861</name>
</gene>
<evidence type="ECO:0000313" key="1">
    <source>
        <dbReference type="EMBL" id="PKA52880.1"/>
    </source>
</evidence>